<sequence>MSKKKKQQEAERLMAEKAAAAARAAAKPRIVFRVMNNCSPVPVAAPADMIQLTPVVQPIPVVPYSTQMQPLAQFDDADEYDDYSEE</sequence>
<proteinExistence type="predicted"/>
<comment type="caution">
    <text evidence="1">The sequence shown here is derived from an EMBL/GenBank/DDBJ whole genome shotgun (WGS) entry which is preliminary data.</text>
</comment>
<reference evidence="1" key="1">
    <citation type="submission" date="2020-10" db="EMBL/GenBank/DDBJ databases">
        <authorList>
            <person name="Gilroy R."/>
        </authorList>
    </citation>
    <scope>NUCLEOTIDE SEQUENCE</scope>
    <source>
        <strain evidence="1">18911</strain>
    </source>
</reference>
<name>A0A9D1MHP0_9FIRM</name>
<dbReference type="Proteomes" id="UP000824094">
    <property type="component" value="Unassembled WGS sequence"/>
</dbReference>
<evidence type="ECO:0000313" key="1">
    <source>
        <dbReference type="EMBL" id="HIU60489.1"/>
    </source>
</evidence>
<gene>
    <name evidence="1" type="ORF">IAB05_03735</name>
</gene>
<reference evidence="1" key="2">
    <citation type="journal article" date="2021" name="PeerJ">
        <title>Extensive microbial diversity within the chicken gut microbiome revealed by metagenomics and culture.</title>
        <authorList>
            <person name="Gilroy R."/>
            <person name="Ravi A."/>
            <person name="Getino M."/>
            <person name="Pursley I."/>
            <person name="Horton D.L."/>
            <person name="Alikhan N.F."/>
            <person name="Baker D."/>
            <person name="Gharbi K."/>
            <person name="Hall N."/>
            <person name="Watson M."/>
            <person name="Adriaenssens E.M."/>
            <person name="Foster-Nyarko E."/>
            <person name="Jarju S."/>
            <person name="Secka A."/>
            <person name="Antonio M."/>
            <person name="Oren A."/>
            <person name="Chaudhuri R.R."/>
            <person name="La Ragione R."/>
            <person name="Hildebrand F."/>
            <person name="Pallen M.J."/>
        </authorList>
    </citation>
    <scope>NUCLEOTIDE SEQUENCE</scope>
    <source>
        <strain evidence="1">18911</strain>
    </source>
</reference>
<organism evidence="1 2">
    <name type="scientific">Candidatus Stercoripulliclostridium merdigallinarum</name>
    <dbReference type="NCBI Taxonomy" id="2840951"/>
    <lineage>
        <taxon>Bacteria</taxon>
        <taxon>Bacillati</taxon>
        <taxon>Bacillota</taxon>
        <taxon>Clostridia</taxon>
        <taxon>Eubacteriales</taxon>
        <taxon>Candidatus Stercoripulliclostridium</taxon>
    </lineage>
</organism>
<evidence type="ECO:0000313" key="2">
    <source>
        <dbReference type="Proteomes" id="UP000824094"/>
    </source>
</evidence>
<dbReference type="AlphaFoldDB" id="A0A9D1MHP0"/>
<accession>A0A9D1MHP0</accession>
<protein>
    <submittedName>
        <fullName evidence="1">Uncharacterized protein</fullName>
    </submittedName>
</protein>
<dbReference type="EMBL" id="DVNF01000112">
    <property type="protein sequence ID" value="HIU60489.1"/>
    <property type="molecule type" value="Genomic_DNA"/>
</dbReference>